<evidence type="ECO:0000256" key="1">
    <source>
        <dbReference type="ARBA" id="ARBA00004651"/>
    </source>
</evidence>
<feature type="transmembrane region" description="Helical" evidence="6">
    <location>
        <begin position="6"/>
        <end position="27"/>
    </location>
</feature>
<dbReference type="InterPro" id="IPR043428">
    <property type="entry name" value="LivM-like"/>
</dbReference>
<dbReference type="Proteomes" id="UP000076476">
    <property type="component" value="Unassembled WGS sequence"/>
</dbReference>
<keyword evidence="4 6" id="KW-1133">Transmembrane helix</keyword>
<proteinExistence type="predicted"/>
<feature type="transmembrane region" description="Helical" evidence="6">
    <location>
        <begin position="34"/>
        <end position="67"/>
    </location>
</feature>
<comment type="caution">
    <text evidence="7">The sequence shown here is derived from an EMBL/GenBank/DDBJ whole genome shotgun (WGS) entry which is preliminary data.</text>
</comment>
<dbReference type="EMBL" id="LWBR01000058">
    <property type="protein sequence ID" value="KZN95330.1"/>
    <property type="molecule type" value="Genomic_DNA"/>
</dbReference>
<evidence type="ECO:0000313" key="7">
    <source>
        <dbReference type="EMBL" id="KZN95330.1"/>
    </source>
</evidence>
<dbReference type="RefSeq" id="WP_063389095.1">
    <property type="nucleotide sequence ID" value="NZ_LWBR01000058.1"/>
</dbReference>
<comment type="subcellular location">
    <subcellularLocation>
        <location evidence="1">Cell membrane</location>
        <topology evidence="1">Multi-pass membrane protein</topology>
    </subcellularLocation>
</comment>
<evidence type="ECO:0000256" key="2">
    <source>
        <dbReference type="ARBA" id="ARBA00022475"/>
    </source>
</evidence>
<reference evidence="7 8" key="1">
    <citation type="submission" date="2016-04" db="EMBL/GenBank/DDBJ databases">
        <title>Draft genome sequence of Aeribacillus pallidus 8m3 from petroleum reservoir.</title>
        <authorList>
            <person name="Poltaraus A.B."/>
            <person name="Nazina T.N."/>
            <person name="Tourova T.P."/>
            <person name="Malakho S.M."/>
            <person name="Korshunova A.V."/>
            <person name="Sokolova D.S."/>
        </authorList>
    </citation>
    <scope>NUCLEOTIDE SEQUENCE [LARGE SCALE GENOMIC DNA]</scope>
    <source>
        <strain evidence="7 8">8m3</strain>
    </source>
</reference>
<evidence type="ECO:0000256" key="5">
    <source>
        <dbReference type="ARBA" id="ARBA00023136"/>
    </source>
</evidence>
<gene>
    <name evidence="7" type="ORF">AZI98_15135</name>
</gene>
<dbReference type="STRING" id="33936.AZI98_15135"/>
<name>A0A165WUB5_9BACI</name>
<feature type="transmembrane region" description="Helical" evidence="6">
    <location>
        <begin position="107"/>
        <end position="124"/>
    </location>
</feature>
<feature type="transmembrane region" description="Helical" evidence="6">
    <location>
        <begin position="155"/>
        <end position="180"/>
    </location>
</feature>
<dbReference type="GO" id="GO:0015658">
    <property type="term" value="F:branched-chain amino acid transmembrane transporter activity"/>
    <property type="evidence" value="ECO:0007669"/>
    <property type="project" value="InterPro"/>
</dbReference>
<dbReference type="CDD" id="cd06581">
    <property type="entry name" value="TM_PBP1_LivM_like"/>
    <property type="match status" value="1"/>
</dbReference>
<keyword evidence="5 6" id="KW-0472">Membrane</keyword>
<evidence type="ECO:0000256" key="6">
    <source>
        <dbReference type="SAM" id="Phobius"/>
    </source>
</evidence>
<dbReference type="PANTHER" id="PTHR30482">
    <property type="entry name" value="HIGH-AFFINITY BRANCHED-CHAIN AMINO ACID TRANSPORT SYSTEM PERMEASE"/>
    <property type="match status" value="1"/>
</dbReference>
<keyword evidence="2" id="KW-1003">Cell membrane</keyword>
<dbReference type="PANTHER" id="PTHR30482:SF17">
    <property type="entry name" value="ABC TRANSPORTER ATP-BINDING PROTEIN"/>
    <property type="match status" value="1"/>
</dbReference>
<dbReference type="AlphaFoldDB" id="A0A165WUB5"/>
<feature type="transmembrane region" description="Helical" evidence="6">
    <location>
        <begin position="278"/>
        <end position="298"/>
    </location>
</feature>
<accession>A0A165WUB5</accession>
<sequence length="332" mass="35695">MNKKGFALIAAVMLLIFSPFIFSLFYLNLVTEILILAIFALSLNILVGYTGLVSLGHAAFFGIGAYMSAILAREISPNFFLTLFASLAAAIIASAIIGIFCVKVSGFYFLMLTLAFSQMIYSFVHQSTTITGGSNGLSGIPSPLIGSLDFSNPVYFYYLILLLFILIYGGLSLIVHSPFGQVLIGIRENETRLKSMGYHTTLYKLAAFVIAGGLGGVAGSLYTSFNSFISPSDVYWTMSGSVLIMVLIGGSGTMIGPVLGAAFIVILETIVSSYTTMWMMIIGIIFILFVVFFPKGIVGLGKLLLQSFSKSNKLSAISGKKSNALYNNDVKN</sequence>
<keyword evidence="8" id="KW-1185">Reference proteome</keyword>
<evidence type="ECO:0000313" key="8">
    <source>
        <dbReference type="Proteomes" id="UP000076476"/>
    </source>
</evidence>
<feature type="transmembrane region" description="Helical" evidence="6">
    <location>
        <begin position="242"/>
        <end position="266"/>
    </location>
</feature>
<feature type="transmembrane region" description="Helical" evidence="6">
    <location>
        <begin position="79"/>
        <end position="100"/>
    </location>
</feature>
<dbReference type="GO" id="GO:0005886">
    <property type="term" value="C:plasma membrane"/>
    <property type="evidence" value="ECO:0007669"/>
    <property type="project" value="UniProtKB-SubCell"/>
</dbReference>
<organism evidence="7 8">
    <name type="scientific">Aeribacillus pallidus</name>
    <dbReference type="NCBI Taxonomy" id="33936"/>
    <lineage>
        <taxon>Bacteria</taxon>
        <taxon>Bacillati</taxon>
        <taxon>Bacillota</taxon>
        <taxon>Bacilli</taxon>
        <taxon>Bacillales</taxon>
        <taxon>Bacillaceae</taxon>
        <taxon>Aeribacillus</taxon>
    </lineage>
</organism>
<keyword evidence="3 6" id="KW-0812">Transmembrane</keyword>
<dbReference type="OrthoDB" id="9789927at2"/>
<protein>
    <submittedName>
        <fullName evidence="7">ABC transporter permease</fullName>
    </submittedName>
</protein>
<dbReference type="InterPro" id="IPR001851">
    <property type="entry name" value="ABC_transp_permease"/>
</dbReference>
<evidence type="ECO:0000256" key="4">
    <source>
        <dbReference type="ARBA" id="ARBA00022989"/>
    </source>
</evidence>
<evidence type="ECO:0000256" key="3">
    <source>
        <dbReference type="ARBA" id="ARBA00022692"/>
    </source>
</evidence>
<feature type="transmembrane region" description="Helical" evidence="6">
    <location>
        <begin position="201"/>
        <end position="222"/>
    </location>
</feature>
<dbReference type="Pfam" id="PF02653">
    <property type="entry name" value="BPD_transp_2"/>
    <property type="match status" value="1"/>
</dbReference>